<dbReference type="Proteomes" id="UP001152622">
    <property type="component" value="Chromosome 12"/>
</dbReference>
<keyword evidence="2" id="KW-1185">Reference proteome</keyword>
<dbReference type="EMBL" id="JAINUF010000012">
    <property type="protein sequence ID" value="KAJ8345754.1"/>
    <property type="molecule type" value="Genomic_DNA"/>
</dbReference>
<gene>
    <name evidence="1" type="ORF">SKAU_G00299470</name>
</gene>
<name>A0A9Q1EVG5_SYNKA</name>
<reference evidence="1" key="1">
    <citation type="journal article" date="2023" name="Science">
        <title>Genome structures resolve the early diversification of teleost fishes.</title>
        <authorList>
            <person name="Parey E."/>
            <person name="Louis A."/>
            <person name="Montfort J."/>
            <person name="Bouchez O."/>
            <person name="Roques C."/>
            <person name="Iampietro C."/>
            <person name="Lluch J."/>
            <person name="Castinel A."/>
            <person name="Donnadieu C."/>
            <person name="Desvignes T."/>
            <person name="Floi Bucao C."/>
            <person name="Jouanno E."/>
            <person name="Wen M."/>
            <person name="Mejri S."/>
            <person name="Dirks R."/>
            <person name="Jansen H."/>
            <person name="Henkel C."/>
            <person name="Chen W.J."/>
            <person name="Zahm M."/>
            <person name="Cabau C."/>
            <person name="Klopp C."/>
            <person name="Thompson A.W."/>
            <person name="Robinson-Rechavi M."/>
            <person name="Braasch I."/>
            <person name="Lecointre G."/>
            <person name="Bobe J."/>
            <person name="Postlethwait J.H."/>
            <person name="Berthelot C."/>
            <person name="Roest Crollius H."/>
            <person name="Guiguen Y."/>
        </authorList>
    </citation>
    <scope>NUCLEOTIDE SEQUENCE</scope>
    <source>
        <strain evidence="1">WJC10195</strain>
    </source>
</reference>
<accession>A0A9Q1EVG5</accession>
<protein>
    <submittedName>
        <fullName evidence="1">Uncharacterized protein</fullName>
    </submittedName>
</protein>
<comment type="caution">
    <text evidence="1">The sequence shown here is derived from an EMBL/GenBank/DDBJ whole genome shotgun (WGS) entry which is preliminary data.</text>
</comment>
<dbReference type="AlphaFoldDB" id="A0A9Q1EVG5"/>
<sequence length="167" mass="18623">MRSTRLMQQLLEGIRAAFPASHSGALQKIFRLGMITVTHSPFNRATVPYRPDRDCTLPFNIPLLTAMLLPAGLQEGAEPGTELWSHTQVTVLRSKRFSVLCQRRSRPRLDPHGRRAISRNARGLRGAVANQPLPPHQVSPPCSSQRVLGWVKTGALARWFREQASGQ</sequence>
<evidence type="ECO:0000313" key="1">
    <source>
        <dbReference type="EMBL" id="KAJ8345754.1"/>
    </source>
</evidence>
<organism evidence="1 2">
    <name type="scientific">Synaphobranchus kaupii</name>
    <name type="common">Kaup's arrowtooth eel</name>
    <dbReference type="NCBI Taxonomy" id="118154"/>
    <lineage>
        <taxon>Eukaryota</taxon>
        <taxon>Metazoa</taxon>
        <taxon>Chordata</taxon>
        <taxon>Craniata</taxon>
        <taxon>Vertebrata</taxon>
        <taxon>Euteleostomi</taxon>
        <taxon>Actinopterygii</taxon>
        <taxon>Neopterygii</taxon>
        <taxon>Teleostei</taxon>
        <taxon>Anguilliformes</taxon>
        <taxon>Synaphobranchidae</taxon>
        <taxon>Synaphobranchus</taxon>
    </lineage>
</organism>
<proteinExistence type="predicted"/>
<evidence type="ECO:0000313" key="2">
    <source>
        <dbReference type="Proteomes" id="UP001152622"/>
    </source>
</evidence>